<evidence type="ECO:0000259" key="2">
    <source>
        <dbReference type="Pfam" id="PF00134"/>
    </source>
</evidence>
<organism evidence="3 4">
    <name type="scientific">Gonium pectorale</name>
    <name type="common">Green alga</name>
    <dbReference type="NCBI Taxonomy" id="33097"/>
    <lineage>
        <taxon>Eukaryota</taxon>
        <taxon>Viridiplantae</taxon>
        <taxon>Chlorophyta</taxon>
        <taxon>core chlorophytes</taxon>
        <taxon>Chlorophyceae</taxon>
        <taxon>CS clade</taxon>
        <taxon>Chlamydomonadales</taxon>
        <taxon>Volvocaceae</taxon>
        <taxon>Gonium</taxon>
    </lineage>
</organism>
<evidence type="ECO:0000256" key="1">
    <source>
        <dbReference type="SAM" id="MobiDB-lite"/>
    </source>
</evidence>
<evidence type="ECO:0000313" key="3">
    <source>
        <dbReference type="EMBL" id="KXZ41190.1"/>
    </source>
</evidence>
<feature type="compositionally biased region" description="Low complexity" evidence="1">
    <location>
        <begin position="285"/>
        <end position="303"/>
    </location>
</feature>
<feature type="domain" description="Cyclin N-terminal" evidence="2">
    <location>
        <begin position="23"/>
        <end position="147"/>
    </location>
</feature>
<gene>
    <name evidence="3" type="ORF">GPECTOR_669g798</name>
</gene>
<keyword evidence="4" id="KW-1185">Reference proteome</keyword>
<dbReference type="Pfam" id="PF00134">
    <property type="entry name" value="Cyclin_N"/>
    <property type="match status" value="1"/>
</dbReference>
<evidence type="ECO:0000313" key="4">
    <source>
        <dbReference type="Proteomes" id="UP000075714"/>
    </source>
</evidence>
<proteinExistence type="predicted"/>
<dbReference type="Proteomes" id="UP000075714">
    <property type="component" value="Unassembled WGS sequence"/>
</dbReference>
<accession>A0A150FVY4</accession>
<dbReference type="GO" id="GO:0016538">
    <property type="term" value="F:cyclin-dependent protein serine/threonine kinase regulator activity"/>
    <property type="evidence" value="ECO:0007669"/>
    <property type="project" value="InterPro"/>
</dbReference>
<dbReference type="EMBL" id="LSYV01000666">
    <property type="protein sequence ID" value="KXZ41190.1"/>
    <property type="molecule type" value="Genomic_DNA"/>
</dbReference>
<dbReference type="STRING" id="33097.A0A150FVY4"/>
<reference evidence="4" key="1">
    <citation type="journal article" date="2016" name="Nat. Commun.">
        <title>The Gonium pectorale genome demonstrates co-option of cell cycle regulation during the evolution of multicellularity.</title>
        <authorList>
            <person name="Hanschen E.R."/>
            <person name="Marriage T.N."/>
            <person name="Ferris P.J."/>
            <person name="Hamaji T."/>
            <person name="Toyoda A."/>
            <person name="Fujiyama A."/>
            <person name="Neme R."/>
            <person name="Noguchi H."/>
            <person name="Minakuchi Y."/>
            <person name="Suzuki M."/>
            <person name="Kawai-Toyooka H."/>
            <person name="Smith D.R."/>
            <person name="Sparks H."/>
            <person name="Anderson J."/>
            <person name="Bakaric R."/>
            <person name="Luria V."/>
            <person name="Karger A."/>
            <person name="Kirschner M.W."/>
            <person name="Durand P.M."/>
            <person name="Michod R.E."/>
            <person name="Nozaki H."/>
            <person name="Olson B.J."/>
        </authorList>
    </citation>
    <scope>NUCLEOTIDE SEQUENCE [LARGE SCALE GENOMIC DNA]</scope>
    <source>
        <strain evidence="4">NIES-2863</strain>
    </source>
</reference>
<protein>
    <submittedName>
        <fullName evidence="3">CYCM1 protein</fullName>
    </submittedName>
</protein>
<dbReference type="InterPro" id="IPR006671">
    <property type="entry name" value="Cyclin_N"/>
</dbReference>
<dbReference type="InterPro" id="IPR036915">
    <property type="entry name" value="Cyclin-like_sf"/>
</dbReference>
<dbReference type="GO" id="GO:0006357">
    <property type="term" value="P:regulation of transcription by RNA polymerase II"/>
    <property type="evidence" value="ECO:0007669"/>
    <property type="project" value="InterPro"/>
</dbReference>
<dbReference type="OrthoDB" id="10264655at2759"/>
<dbReference type="Gene3D" id="1.10.472.10">
    <property type="entry name" value="Cyclin-like"/>
    <property type="match status" value="2"/>
</dbReference>
<dbReference type="PANTHER" id="PTHR10026">
    <property type="entry name" value="CYCLIN"/>
    <property type="match status" value="1"/>
</dbReference>
<comment type="caution">
    <text evidence="3">The sequence shown here is derived from an EMBL/GenBank/DDBJ whole genome shotgun (WGS) entry which is preliminary data.</text>
</comment>
<feature type="region of interest" description="Disordered" evidence="1">
    <location>
        <begin position="277"/>
        <end position="311"/>
    </location>
</feature>
<name>A0A150FVY4_GONPE</name>
<sequence>MQTRLIGSTSYFSKAQLEATNFSRAEGIDAATEFKWRKTTGNLVKQAIKKLKLPDWVYETAMTYINRYFLTRSISKAERFSVVGGAVLLASKVQESPRAIYDIAFVLHELKNANKQQLGPDQRQVEKLMEDMVVAEQAMLFALNFNLVVETHVSLARRLLEPLDLWPKQQPALEEVEANQLKLFLFQAILRFLNDSALTNLSLQYPNQKVAAVALVMAAKRLAVRYTGKVMPSALQRAVVLANDAAWFEARGLTLEAAADIEAQISDLYATAPDPALAQKAKPSAPQQVALQQVPQQAPEQAAISAGKARE</sequence>
<dbReference type="SUPFAM" id="SSF47954">
    <property type="entry name" value="Cyclin-like"/>
    <property type="match status" value="2"/>
</dbReference>
<dbReference type="InterPro" id="IPR043198">
    <property type="entry name" value="Cyclin/Ssn8"/>
</dbReference>
<dbReference type="AlphaFoldDB" id="A0A150FVY4"/>